<name>A0ABW2USP6_9BACI</name>
<evidence type="ECO:0000313" key="3">
    <source>
        <dbReference type="Proteomes" id="UP001596620"/>
    </source>
</evidence>
<dbReference type="Proteomes" id="UP001596620">
    <property type="component" value="Unassembled WGS sequence"/>
</dbReference>
<dbReference type="EMBL" id="JBHTGR010000011">
    <property type="protein sequence ID" value="MFC7746914.1"/>
    <property type="molecule type" value="Genomic_DNA"/>
</dbReference>
<protein>
    <recommendedName>
        <fullName evidence="4">DUF4190 domain-containing protein</fullName>
    </recommendedName>
</protein>
<evidence type="ECO:0000313" key="2">
    <source>
        <dbReference type="EMBL" id="MFC7746914.1"/>
    </source>
</evidence>
<evidence type="ECO:0008006" key="4">
    <source>
        <dbReference type="Google" id="ProtNLM"/>
    </source>
</evidence>
<feature type="transmembrane region" description="Helical" evidence="1">
    <location>
        <begin position="53"/>
        <end position="74"/>
    </location>
</feature>
<proteinExistence type="predicted"/>
<keyword evidence="1" id="KW-0472">Membrane</keyword>
<organism evidence="2 3">
    <name type="scientific">Lentibacillus kimchii</name>
    <dbReference type="NCBI Taxonomy" id="1542911"/>
    <lineage>
        <taxon>Bacteria</taxon>
        <taxon>Bacillati</taxon>
        <taxon>Bacillota</taxon>
        <taxon>Bacilli</taxon>
        <taxon>Bacillales</taxon>
        <taxon>Bacillaceae</taxon>
        <taxon>Lentibacillus</taxon>
    </lineage>
</organism>
<dbReference type="RefSeq" id="WP_382358427.1">
    <property type="nucleotide sequence ID" value="NZ_JBHTGR010000011.1"/>
</dbReference>
<comment type="caution">
    <text evidence="2">The sequence shown here is derived from an EMBL/GenBank/DDBJ whole genome shotgun (WGS) entry which is preliminary data.</text>
</comment>
<keyword evidence="1" id="KW-0812">Transmembrane</keyword>
<keyword evidence="1" id="KW-1133">Transmembrane helix</keyword>
<evidence type="ECO:0000256" key="1">
    <source>
        <dbReference type="SAM" id="Phobius"/>
    </source>
</evidence>
<gene>
    <name evidence="2" type="ORF">ACFQU8_06650</name>
</gene>
<accession>A0ABW2USP6</accession>
<feature type="transmembrane region" description="Helical" evidence="1">
    <location>
        <begin position="12"/>
        <end position="41"/>
    </location>
</feature>
<reference evidence="3" key="1">
    <citation type="journal article" date="2019" name="Int. J. Syst. Evol. Microbiol.">
        <title>The Global Catalogue of Microorganisms (GCM) 10K type strain sequencing project: providing services to taxonomists for standard genome sequencing and annotation.</title>
        <authorList>
            <consortium name="The Broad Institute Genomics Platform"/>
            <consortium name="The Broad Institute Genome Sequencing Center for Infectious Disease"/>
            <person name="Wu L."/>
            <person name="Ma J."/>
        </authorList>
    </citation>
    <scope>NUCLEOTIDE SEQUENCE [LARGE SCALE GENOMIC DNA]</scope>
    <source>
        <strain evidence="3">JCM 30234</strain>
    </source>
</reference>
<keyword evidence="3" id="KW-1185">Reference proteome</keyword>
<sequence length="78" mass="8420">MDLETKLNGKSVIILVLGILSVLIEEWLGLIVGIAGIVLYIEAKNHMLQHQMPSRGVALAGVILSVVGTLIQFLDIID</sequence>